<evidence type="ECO:0000313" key="1">
    <source>
        <dbReference type="EMBL" id="CEL54070.1"/>
    </source>
</evidence>
<dbReference type="EMBL" id="LN679114">
    <property type="protein sequence ID" value="CEL54070.1"/>
    <property type="molecule type" value="Genomic_DNA"/>
</dbReference>
<proteinExistence type="predicted"/>
<evidence type="ECO:0000313" key="2">
    <source>
        <dbReference type="Proteomes" id="UP000059188"/>
    </source>
</evidence>
<accession>A0A0B7F985</accession>
<dbReference type="AlphaFoldDB" id="A0A0B7F985"/>
<dbReference type="Proteomes" id="UP000059188">
    <property type="component" value="Unassembled WGS sequence"/>
</dbReference>
<sequence length="330" mass="37357">MNNPDYRWAYFMDNQQLMDVYKACGGTAGNFNINDSDDILHARRGIFHKLLPGSVRHWYAILDDELGVVFCIGKTTRDLRKSVKLDLLKRCKTIFGRAPNFCLAVPGSGGFEWSLHSHENTVHKLRLEEFLGSDQEGDIYPHYEVREELNATQPQDNGQPNDPPKSASATTSMHDYRWAYFLDNQQLMDVYKACGGTAGNFNINDSDDILHARRGIFHKLLPGSVRHWYAILDDELGVVFCIGKTTRDLRKSVKLDLLKRCKTIFGRAPNFCLAVPGSGGFEWSLHSHENTVHKLRLEEFLGSDREGDIYPDYEAKEGLSNARLEGGVSV</sequence>
<dbReference type="OrthoDB" id="3132496at2759"/>
<protein>
    <submittedName>
        <fullName evidence="1">Uncharacterized protein</fullName>
    </submittedName>
</protein>
<reference evidence="1 2" key="1">
    <citation type="submission" date="2014-11" db="EMBL/GenBank/DDBJ databases">
        <authorList>
            <person name="Wibberg Daniel"/>
        </authorList>
    </citation>
    <scope>NUCLEOTIDE SEQUENCE [LARGE SCALE GENOMIC DNA]</scope>
    <source>
        <strain evidence="1">Rhizoctonia solani AG1-IB 7/3/14</strain>
    </source>
</reference>
<gene>
    <name evidence="1" type="ORF">RSOLAG1IB_06780</name>
</gene>
<organism evidence="1 2">
    <name type="scientific">Thanatephorus cucumeris (strain AG1-IB / isolate 7/3/14)</name>
    <name type="common">Lettuce bottom rot fungus</name>
    <name type="synonym">Rhizoctonia solani</name>
    <dbReference type="NCBI Taxonomy" id="1108050"/>
    <lineage>
        <taxon>Eukaryota</taxon>
        <taxon>Fungi</taxon>
        <taxon>Dikarya</taxon>
        <taxon>Basidiomycota</taxon>
        <taxon>Agaricomycotina</taxon>
        <taxon>Agaricomycetes</taxon>
        <taxon>Cantharellales</taxon>
        <taxon>Ceratobasidiaceae</taxon>
        <taxon>Rhizoctonia</taxon>
        <taxon>Rhizoctonia solani AG-1</taxon>
    </lineage>
</organism>
<keyword evidence="2" id="KW-1185">Reference proteome</keyword>
<name>A0A0B7F985_THACB</name>